<dbReference type="RefSeq" id="WP_186935303.1">
    <property type="nucleotide sequence ID" value="NZ_JACOPS010000002.1"/>
</dbReference>
<dbReference type="Proteomes" id="UP000636755">
    <property type="component" value="Unassembled WGS sequence"/>
</dbReference>
<evidence type="ECO:0000313" key="2">
    <source>
        <dbReference type="Proteomes" id="UP000636755"/>
    </source>
</evidence>
<protein>
    <recommendedName>
        <fullName evidence="3">Phage protein</fullName>
    </recommendedName>
</protein>
<reference evidence="1 2" key="1">
    <citation type="submission" date="2020-08" db="EMBL/GenBank/DDBJ databases">
        <title>Genome public.</title>
        <authorList>
            <person name="Liu C."/>
            <person name="Sun Q."/>
        </authorList>
    </citation>
    <scope>NUCLEOTIDE SEQUENCE [LARGE SCALE GENOMIC DNA]</scope>
    <source>
        <strain evidence="1 2">NSJ-71</strain>
    </source>
</reference>
<comment type="caution">
    <text evidence="1">The sequence shown here is derived from an EMBL/GenBank/DDBJ whole genome shotgun (WGS) entry which is preliminary data.</text>
</comment>
<dbReference type="EMBL" id="JACOPS010000002">
    <property type="protein sequence ID" value="MBC5728138.1"/>
    <property type="molecule type" value="Genomic_DNA"/>
</dbReference>
<evidence type="ECO:0008006" key="3">
    <source>
        <dbReference type="Google" id="ProtNLM"/>
    </source>
</evidence>
<accession>A0ABR7HKS9</accession>
<evidence type="ECO:0000313" key="1">
    <source>
        <dbReference type="EMBL" id="MBC5728138.1"/>
    </source>
</evidence>
<keyword evidence="2" id="KW-1185">Reference proteome</keyword>
<name>A0ABR7HKS9_9FIRM</name>
<sequence length="60" mass="6678">MSLFDVVEQLCEVTRLQADIIRKQAEVIEQAKIANSVASELAAMRNTVVAELNLINKEGY</sequence>
<gene>
    <name evidence="1" type="ORF">H8R91_06335</name>
</gene>
<organism evidence="1 2">
    <name type="scientific">Ruminococcus intestinalis</name>
    <dbReference type="NCBI Taxonomy" id="2763066"/>
    <lineage>
        <taxon>Bacteria</taxon>
        <taxon>Bacillati</taxon>
        <taxon>Bacillota</taxon>
        <taxon>Clostridia</taxon>
        <taxon>Eubacteriales</taxon>
        <taxon>Oscillospiraceae</taxon>
        <taxon>Ruminococcus</taxon>
    </lineage>
</organism>
<proteinExistence type="predicted"/>